<keyword evidence="1" id="KW-0378">Hydrolase</keyword>
<dbReference type="SUPFAM" id="SSF56300">
    <property type="entry name" value="Metallo-dependent phosphatases"/>
    <property type="match status" value="1"/>
</dbReference>
<reference evidence="4" key="3">
    <citation type="submission" date="2025-08" db="UniProtKB">
        <authorList>
            <consortium name="RefSeq"/>
        </authorList>
    </citation>
    <scope>IDENTIFICATION</scope>
</reference>
<dbReference type="OrthoDB" id="9773856at2"/>
<dbReference type="CDD" id="cd00840">
    <property type="entry name" value="MPP_Mre11_N"/>
    <property type="match status" value="1"/>
</dbReference>
<keyword evidence="3" id="KW-1185">Reference proteome</keyword>
<sequence>MFRFIHAADLHLDSPLRGLNRYSGAPTERLRAASREAFHRLVDMAINSRIDFLVLAGDLYDGDWIDFQSGLYLRSELARLIKSGISSYIVKGNHDARSVISRELPLPEGVHEFDSRKAQTLLHPSLPVAIHGRSFADRAMAEDLVPSYPAPRPGLFNIGVLHTSLAGDANHDTYAPTTVQALRQHGYQYWALGHIHQHARVSDDPWIVYPGNLQGRHARETGPKGCELVTVTDDFSVSSDFVELDVVRWTVVNVELTSRSDAAHADQGLTGDDLRDDLTVARNRIRDALEATIASAPDRLHAVRLHLEGQTTLAIEEARMPGTLAATARAAAQDVNNGEVWVERVELALRAPFDRAAEARRDDAVGELVRAIDRSAGDSTELDRLLAPLIETLIDKSIPSGLLTEAERAAFRDPSFWRELLLEAEDTLLARLGNEVKA</sequence>
<evidence type="ECO:0000313" key="3">
    <source>
        <dbReference type="Proteomes" id="UP000675920"/>
    </source>
</evidence>
<dbReference type="PANTHER" id="PTHR30337:SF7">
    <property type="entry name" value="PHOSPHOESTERASE"/>
    <property type="match status" value="1"/>
</dbReference>
<dbReference type="InterPro" id="IPR050535">
    <property type="entry name" value="DNA_Repair-Maintenance_Comp"/>
</dbReference>
<dbReference type="InterPro" id="IPR041796">
    <property type="entry name" value="Mre11_N"/>
</dbReference>
<dbReference type="InterPro" id="IPR029052">
    <property type="entry name" value="Metallo-depent_PP-like"/>
</dbReference>
<organism evidence="3 4">
    <name type="scientific">Derxia gummosa DSM 723</name>
    <dbReference type="NCBI Taxonomy" id="1121388"/>
    <lineage>
        <taxon>Bacteria</taxon>
        <taxon>Pseudomonadati</taxon>
        <taxon>Pseudomonadota</taxon>
        <taxon>Betaproteobacteria</taxon>
        <taxon>Burkholderiales</taxon>
        <taxon>Alcaligenaceae</taxon>
        <taxon>Derxia</taxon>
    </lineage>
</organism>
<feature type="domain" description="Calcineurin-like phosphoesterase" evidence="2">
    <location>
        <begin position="2"/>
        <end position="197"/>
    </location>
</feature>
<dbReference type="PANTHER" id="PTHR30337">
    <property type="entry name" value="COMPONENT OF ATP-DEPENDENT DSDNA EXONUCLEASE"/>
    <property type="match status" value="1"/>
</dbReference>
<evidence type="ECO:0000259" key="2">
    <source>
        <dbReference type="Pfam" id="PF00149"/>
    </source>
</evidence>
<proteinExistence type="predicted"/>
<dbReference type="InterPro" id="IPR004843">
    <property type="entry name" value="Calcineurin-like_PHP"/>
</dbReference>
<dbReference type="Proteomes" id="UP000675920">
    <property type="component" value="Unplaced"/>
</dbReference>
<dbReference type="Pfam" id="PF00149">
    <property type="entry name" value="Metallophos"/>
    <property type="match status" value="1"/>
</dbReference>
<dbReference type="AlphaFoldDB" id="A0A8B6X7K4"/>
<accession>A0A8B6X7K4</accession>
<evidence type="ECO:0000313" key="4">
    <source>
        <dbReference type="RefSeq" id="WP_034412152.1"/>
    </source>
</evidence>
<evidence type="ECO:0000256" key="1">
    <source>
        <dbReference type="ARBA" id="ARBA00022801"/>
    </source>
</evidence>
<reference evidence="4" key="1">
    <citation type="journal article" date="1994" name="Protein Sci.">
        <title>Conserved sequence pattern in a wide variety of phosphoesterases.</title>
        <authorList>
            <person name="Koonin E.V."/>
        </authorList>
    </citation>
    <scope>NUCLEOTIDE SEQUENCE</scope>
</reference>
<dbReference type="EC" id="3.1.-.-" evidence="4"/>
<protein>
    <submittedName>
        <fullName evidence="4">Metallophosphoesterase family protein</fullName>
        <ecNumber evidence="4">3.1.-.-</ecNumber>
    </submittedName>
</protein>
<name>A0A8B6X7K4_9BURK</name>
<dbReference type="InterPro" id="IPR014576">
    <property type="entry name" value="Pesterase_YhaO"/>
</dbReference>
<dbReference type="RefSeq" id="WP_034412152.1">
    <property type="nucleotide sequence ID" value="NZ_KI519499.1"/>
</dbReference>
<dbReference type="GO" id="GO:0004527">
    <property type="term" value="F:exonuclease activity"/>
    <property type="evidence" value="ECO:0007669"/>
    <property type="project" value="UniProtKB-KW"/>
</dbReference>
<dbReference type="PIRSF" id="PIRSF033091">
    <property type="entry name" value="Pesterase_YhaO"/>
    <property type="match status" value="1"/>
</dbReference>
<reference evidence="4" key="2">
    <citation type="journal article" date="2015" name="Biochem. J.">
        <title>Metallophosphoesterases: structural fidelity with functional promiscuity.</title>
        <authorList>
            <person name="Matange N."/>
            <person name="Podobnik M."/>
            <person name="Visweswariah S.S."/>
        </authorList>
    </citation>
    <scope>NUCLEOTIDE SEQUENCE</scope>
</reference>
<dbReference type="Gene3D" id="3.60.21.10">
    <property type="match status" value="1"/>
</dbReference>